<dbReference type="EMBL" id="NNAY01003667">
    <property type="protein sequence ID" value="OXU19037.1"/>
    <property type="molecule type" value="Genomic_DNA"/>
</dbReference>
<reference evidence="2 3" key="1">
    <citation type="journal article" date="2017" name="Curr. Biol.">
        <title>The Evolution of Venom by Co-option of Single-Copy Genes.</title>
        <authorList>
            <person name="Martinson E.O."/>
            <person name="Mrinalini"/>
            <person name="Kelkar Y.D."/>
            <person name="Chang C.H."/>
            <person name="Werren J.H."/>
        </authorList>
    </citation>
    <scope>NUCLEOTIDE SEQUENCE [LARGE SCALE GENOMIC DNA]</scope>
    <source>
        <strain evidence="2 3">Alberta</strain>
        <tissue evidence="2">Whole body</tissue>
    </source>
</reference>
<keyword evidence="1" id="KW-0812">Transmembrane</keyword>
<proteinExistence type="predicted"/>
<dbReference type="AlphaFoldDB" id="A0A232EL07"/>
<feature type="transmembrane region" description="Helical" evidence="1">
    <location>
        <begin position="260"/>
        <end position="285"/>
    </location>
</feature>
<name>A0A232EL07_9HYME</name>
<organism evidence="2 3">
    <name type="scientific">Trichomalopsis sarcophagae</name>
    <dbReference type="NCBI Taxonomy" id="543379"/>
    <lineage>
        <taxon>Eukaryota</taxon>
        <taxon>Metazoa</taxon>
        <taxon>Ecdysozoa</taxon>
        <taxon>Arthropoda</taxon>
        <taxon>Hexapoda</taxon>
        <taxon>Insecta</taxon>
        <taxon>Pterygota</taxon>
        <taxon>Neoptera</taxon>
        <taxon>Endopterygota</taxon>
        <taxon>Hymenoptera</taxon>
        <taxon>Apocrita</taxon>
        <taxon>Proctotrupomorpha</taxon>
        <taxon>Chalcidoidea</taxon>
        <taxon>Pteromalidae</taxon>
        <taxon>Pteromalinae</taxon>
        <taxon>Trichomalopsis</taxon>
    </lineage>
</organism>
<sequence>MLDKLQANNTNLLAILKVINVLSHKKVIFINALGQYEDLVAIVPIDYKLKLHIPTDILISMCLIPLIILFIFKLLKTGTSSYVRSSYIKKTKDNRESDSHFQLNGNLIQLFYLLLFEFFGCNTSEHEIHYNTLESIDKSDEYIFINVLLINRHTKNIRRRVIELSDIVQCLEDLKIDNKHICIIQKNLENHYRKFQNRSEYAKIARIAKSKSSPYVKKFAGILGKMHESGLDSKCRDAYATKIHKSKYTSKYTVEYEVNFLIHLYVLLSFGYSLSTIVFCIEYIIGQNQ</sequence>
<protein>
    <submittedName>
        <fullName evidence="2">Uncharacterized protein</fullName>
    </submittedName>
</protein>
<evidence type="ECO:0000313" key="3">
    <source>
        <dbReference type="Proteomes" id="UP000215335"/>
    </source>
</evidence>
<comment type="caution">
    <text evidence="2">The sequence shown here is derived from an EMBL/GenBank/DDBJ whole genome shotgun (WGS) entry which is preliminary data.</text>
</comment>
<keyword evidence="1" id="KW-1133">Transmembrane helix</keyword>
<feature type="transmembrane region" description="Helical" evidence="1">
    <location>
        <begin position="57"/>
        <end position="75"/>
    </location>
</feature>
<evidence type="ECO:0000313" key="2">
    <source>
        <dbReference type="EMBL" id="OXU19037.1"/>
    </source>
</evidence>
<evidence type="ECO:0000256" key="1">
    <source>
        <dbReference type="SAM" id="Phobius"/>
    </source>
</evidence>
<dbReference type="Proteomes" id="UP000215335">
    <property type="component" value="Unassembled WGS sequence"/>
</dbReference>
<gene>
    <name evidence="2" type="ORF">TSAR_011960</name>
</gene>
<keyword evidence="1" id="KW-0472">Membrane</keyword>
<keyword evidence="3" id="KW-1185">Reference proteome</keyword>
<accession>A0A232EL07</accession>